<keyword evidence="5" id="KW-1185">Reference proteome</keyword>
<evidence type="ECO:0000259" key="3">
    <source>
        <dbReference type="Pfam" id="PF03435"/>
    </source>
</evidence>
<keyword evidence="2" id="KW-0812">Transmembrane</keyword>
<dbReference type="GO" id="GO:0009247">
    <property type="term" value="P:glycolipid biosynthetic process"/>
    <property type="evidence" value="ECO:0007669"/>
    <property type="project" value="TreeGrafter"/>
</dbReference>
<accession>A0A8H7ESZ5</accession>
<gene>
    <name evidence="4" type="ORF">EC973_000215</name>
</gene>
<evidence type="ECO:0000313" key="4">
    <source>
        <dbReference type="EMBL" id="KAF7731407.1"/>
    </source>
</evidence>
<reference evidence="4" key="1">
    <citation type="submission" date="2020-01" db="EMBL/GenBank/DDBJ databases">
        <title>Genome Sequencing of Three Apophysomyces-Like Fungal Strains Confirms a Novel Fungal Genus in the Mucoromycota with divergent Burkholderia-like Endosymbiotic Bacteria.</title>
        <authorList>
            <person name="Stajich J.E."/>
            <person name="Macias A.M."/>
            <person name="Carter-House D."/>
            <person name="Lovett B."/>
            <person name="Kasson L.R."/>
            <person name="Berry K."/>
            <person name="Grigoriev I."/>
            <person name="Chang Y."/>
            <person name="Spatafora J."/>
            <person name="Kasson M.T."/>
        </authorList>
    </citation>
    <scope>NUCLEOTIDE SEQUENCE</scope>
    <source>
        <strain evidence="4">NRRL A-21654</strain>
    </source>
</reference>
<evidence type="ECO:0000256" key="2">
    <source>
        <dbReference type="SAM" id="Phobius"/>
    </source>
</evidence>
<keyword evidence="2" id="KW-0472">Membrane</keyword>
<comment type="similarity">
    <text evidence="1">Belongs to the saccharopine dehydrogenase family.</text>
</comment>
<feature type="domain" description="Saccharopine dehydrogenase NADP binding" evidence="3">
    <location>
        <begin position="7"/>
        <end position="143"/>
    </location>
</feature>
<dbReference type="Pfam" id="PF03435">
    <property type="entry name" value="Sacchrp_dh_NADP"/>
    <property type="match status" value="1"/>
</dbReference>
<dbReference type="InterPro" id="IPR036291">
    <property type="entry name" value="NAD(P)-bd_dom_sf"/>
</dbReference>
<keyword evidence="2" id="KW-1133">Transmembrane helix</keyword>
<protein>
    <recommendedName>
        <fullName evidence="3">Saccharopine dehydrogenase NADP binding domain-containing protein</fullName>
    </recommendedName>
</protein>
<dbReference type="PANTHER" id="PTHR12286:SF5">
    <property type="entry name" value="SACCHAROPINE DEHYDROGENASE-LIKE OXIDOREDUCTASE"/>
    <property type="match status" value="1"/>
</dbReference>
<dbReference type="Gene3D" id="3.40.50.720">
    <property type="entry name" value="NAD(P)-binding Rossmann-like Domain"/>
    <property type="match status" value="1"/>
</dbReference>
<feature type="transmembrane region" description="Helical" evidence="2">
    <location>
        <begin position="273"/>
        <end position="298"/>
    </location>
</feature>
<dbReference type="InterPro" id="IPR005097">
    <property type="entry name" value="Sacchrp_dh_NADP-bd"/>
</dbReference>
<dbReference type="GO" id="GO:0005811">
    <property type="term" value="C:lipid droplet"/>
    <property type="evidence" value="ECO:0007669"/>
    <property type="project" value="TreeGrafter"/>
</dbReference>
<comment type="caution">
    <text evidence="4">The sequence shown here is derived from an EMBL/GenBank/DDBJ whole genome shotgun (WGS) entry which is preliminary data.</text>
</comment>
<evidence type="ECO:0000256" key="1">
    <source>
        <dbReference type="ARBA" id="ARBA00038048"/>
    </source>
</evidence>
<dbReference type="InterPro" id="IPR051276">
    <property type="entry name" value="Saccharopine_DH-like_oxidrdct"/>
</dbReference>
<name>A0A8H7ESZ5_9FUNG</name>
<dbReference type="Proteomes" id="UP000605846">
    <property type="component" value="Unassembled WGS sequence"/>
</dbReference>
<sequence>MDKYDITVFGATGLTGKHIVAHVYELLAARSSLLPTGFRWAIAGRDEEKLNEVVNALDRQMASASVTRPAVMVANVMRRDTIDAMARQSKVIVNAVGPFRFMGEYVVRSCVEQGCDYVDVTGEPEFVERMQRTYHEQAARKQVPTDMGVLWIKQLYTSRGWTPAWIEMFLRVRAPAGLRIGYATYESAVNGFGSVELLREIRKLSGLAPLPRPVGPRLRFHHRLTKDKELGYHVPFRFADPSVVRLSQQLFLTGYGKPRAADTDAAMPPTVQFAAYLLLPSLWVAFLYTLYGFIFLFLSSSPWGRRLLLNHPERFSHGLFSKEPPTKEMLEQGSFEIILRSKGYDKNVGSEMEPNQTMTVRVSGPEPGYIATPRIVLQCALTLLWTDKSNLPAGVLTPSVAFWNTDLINRLQQVGIKYEQI</sequence>
<organism evidence="4 5">
    <name type="scientific">Apophysomyces ossiformis</name>
    <dbReference type="NCBI Taxonomy" id="679940"/>
    <lineage>
        <taxon>Eukaryota</taxon>
        <taxon>Fungi</taxon>
        <taxon>Fungi incertae sedis</taxon>
        <taxon>Mucoromycota</taxon>
        <taxon>Mucoromycotina</taxon>
        <taxon>Mucoromycetes</taxon>
        <taxon>Mucorales</taxon>
        <taxon>Mucorineae</taxon>
        <taxon>Mucoraceae</taxon>
        <taxon>Apophysomyces</taxon>
    </lineage>
</organism>
<dbReference type="EMBL" id="JABAYA010000010">
    <property type="protein sequence ID" value="KAF7731407.1"/>
    <property type="molecule type" value="Genomic_DNA"/>
</dbReference>
<dbReference type="AlphaFoldDB" id="A0A8H7ESZ5"/>
<evidence type="ECO:0000313" key="5">
    <source>
        <dbReference type="Proteomes" id="UP000605846"/>
    </source>
</evidence>
<proteinExistence type="inferred from homology"/>
<dbReference type="GO" id="GO:0005886">
    <property type="term" value="C:plasma membrane"/>
    <property type="evidence" value="ECO:0007669"/>
    <property type="project" value="TreeGrafter"/>
</dbReference>
<dbReference type="PANTHER" id="PTHR12286">
    <property type="entry name" value="SACCHAROPINE DEHYDROGENASE-LIKE OXIDOREDUCTASE"/>
    <property type="match status" value="1"/>
</dbReference>
<dbReference type="OrthoDB" id="10268090at2759"/>
<dbReference type="SUPFAM" id="SSF51735">
    <property type="entry name" value="NAD(P)-binding Rossmann-fold domains"/>
    <property type="match status" value="1"/>
</dbReference>
<dbReference type="GO" id="GO:0005739">
    <property type="term" value="C:mitochondrion"/>
    <property type="evidence" value="ECO:0007669"/>
    <property type="project" value="TreeGrafter"/>
</dbReference>